<dbReference type="AlphaFoldDB" id="A0A0V0TDL0"/>
<organism evidence="1 2">
    <name type="scientific">Trichinella murrelli</name>
    <dbReference type="NCBI Taxonomy" id="144512"/>
    <lineage>
        <taxon>Eukaryota</taxon>
        <taxon>Metazoa</taxon>
        <taxon>Ecdysozoa</taxon>
        <taxon>Nematoda</taxon>
        <taxon>Enoplea</taxon>
        <taxon>Dorylaimia</taxon>
        <taxon>Trichinellida</taxon>
        <taxon>Trichinellidae</taxon>
        <taxon>Trichinella</taxon>
    </lineage>
</organism>
<proteinExistence type="predicted"/>
<accession>A0A0V0TDL0</accession>
<sequence length="90" mass="10717">MNANSYAQASVQKFSVQKGWYVIPIFLIETFSDYIFDATEEHIFRYTCECTFKSWKIHLCWPENSHATTECYTVRAMNILYDTWSLLIKK</sequence>
<name>A0A0V0TDL0_9BILA</name>
<evidence type="ECO:0000313" key="2">
    <source>
        <dbReference type="Proteomes" id="UP000055048"/>
    </source>
</evidence>
<comment type="caution">
    <text evidence="1">The sequence shown here is derived from an EMBL/GenBank/DDBJ whole genome shotgun (WGS) entry which is preliminary data.</text>
</comment>
<reference evidence="1 2" key="1">
    <citation type="submission" date="2015-01" db="EMBL/GenBank/DDBJ databases">
        <title>Evolution of Trichinella species and genotypes.</title>
        <authorList>
            <person name="Korhonen P.K."/>
            <person name="Edoardo P."/>
            <person name="Giuseppe L.R."/>
            <person name="Gasser R.B."/>
        </authorList>
    </citation>
    <scope>NUCLEOTIDE SEQUENCE [LARGE SCALE GENOMIC DNA]</scope>
    <source>
        <strain evidence="1">ISS417</strain>
    </source>
</reference>
<gene>
    <name evidence="1" type="ORF">T05_15833</name>
</gene>
<evidence type="ECO:0000313" key="1">
    <source>
        <dbReference type="EMBL" id="KRX37103.1"/>
    </source>
</evidence>
<protein>
    <submittedName>
        <fullName evidence="1">Uncharacterized protein</fullName>
    </submittedName>
</protein>
<dbReference type="EMBL" id="JYDJ01000326">
    <property type="protein sequence ID" value="KRX37103.1"/>
    <property type="molecule type" value="Genomic_DNA"/>
</dbReference>
<keyword evidence="2" id="KW-1185">Reference proteome</keyword>
<dbReference type="Proteomes" id="UP000055048">
    <property type="component" value="Unassembled WGS sequence"/>
</dbReference>